<accession>A4BNI0</accession>
<reference evidence="1 2" key="1">
    <citation type="submission" date="2006-02" db="EMBL/GenBank/DDBJ databases">
        <authorList>
            <person name="Waterbury J."/>
            <person name="Ferriera S."/>
            <person name="Johnson J."/>
            <person name="Kravitz S."/>
            <person name="Halpern A."/>
            <person name="Remington K."/>
            <person name="Beeson K."/>
            <person name="Tran B."/>
            <person name="Rogers Y.-H."/>
            <person name="Friedman R."/>
            <person name="Venter J.C."/>
        </authorList>
    </citation>
    <scope>NUCLEOTIDE SEQUENCE [LARGE SCALE GENOMIC DNA]</scope>
    <source>
        <strain evidence="1 2">Nb-231</strain>
    </source>
</reference>
<dbReference type="Proteomes" id="UP000003374">
    <property type="component" value="Unassembled WGS sequence"/>
</dbReference>
<keyword evidence="2" id="KW-1185">Reference proteome</keyword>
<comment type="caution">
    <text evidence="1">The sequence shown here is derived from an EMBL/GenBank/DDBJ whole genome shotgun (WGS) entry which is preliminary data.</text>
</comment>
<gene>
    <name evidence="1" type="ORF">NB231_10013</name>
</gene>
<proteinExistence type="predicted"/>
<dbReference type="EMBL" id="AAOF01000002">
    <property type="protein sequence ID" value="EAR22779.1"/>
    <property type="molecule type" value="Genomic_DNA"/>
</dbReference>
<sequence length="62" mass="6486">MTAVPGDMEAGLAVSGEANGALLQWISTVPASCSCAEAEQPKTPERHGNRLWTVLVVLVPLI</sequence>
<dbReference type="HOGENOM" id="CLU_2899580_0_0_6"/>
<evidence type="ECO:0000313" key="2">
    <source>
        <dbReference type="Proteomes" id="UP000003374"/>
    </source>
</evidence>
<evidence type="ECO:0000313" key="1">
    <source>
        <dbReference type="EMBL" id="EAR22779.1"/>
    </source>
</evidence>
<dbReference type="AlphaFoldDB" id="A4BNI0"/>
<name>A4BNI0_9GAMM</name>
<dbReference type="RefSeq" id="WP_005002117.1">
    <property type="nucleotide sequence ID" value="NZ_CH672427.1"/>
</dbReference>
<protein>
    <submittedName>
        <fullName evidence="1">Uncharacterized protein</fullName>
    </submittedName>
</protein>
<organism evidence="1 2">
    <name type="scientific">Nitrococcus mobilis Nb-231</name>
    <dbReference type="NCBI Taxonomy" id="314278"/>
    <lineage>
        <taxon>Bacteria</taxon>
        <taxon>Pseudomonadati</taxon>
        <taxon>Pseudomonadota</taxon>
        <taxon>Gammaproteobacteria</taxon>
        <taxon>Chromatiales</taxon>
        <taxon>Ectothiorhodospiraceae</taxon>
        <taxon>Nitrococcus</taxon>
    </lineage>
</organism>